<protein>
    <recommendedName>
        <fullName evidence="3">Saposin B-type domain-containing protein</fullName>
    </recommendedName>
</protein>
<feature type="domain" description="Saposin B-type" evidence="3">
    <location>
        <begin position="47"/>
        <end position="124"/>
    </location>
</feature>
<accession>A0AAN8JVN0</accession>
<feature type="chain" id="PRO_5043054367" description="Saposin B-type domain-containing protein" evidence="2">
    <location>
        <begin position="18"/>
        <end position="134"/>
    </location>
</feature>
<organism evidence="4 5">
    <name type="scientific">Patella caerulea</name>
    <name type="common">Rayed Mediterranean limpet</name>
    <dbReference type="NCBI Taxonomy" id="87958"/>
    <lineage>
        <taxon>Eukaryota</taxon>
        <taxon>Metazoa</taxon>
        <taxon>Spiralia</taxon>
        <taxon>Lophotrochozoa</taxon>
        <taxon>Mollusca</taxon>
        <taxon>Gastropoda</taxon>
        <taxon>Patellogastropoda</taxon>
        <taxon>Patelloidea</taxon>
        <taxon>Patellidae</taxon>
        <taxon>Patella</taxon>
    </lineage>
</organism>
<dbReference type="Proteomes" id="UP001347796">
    <property type="component" value="Unassembled WGS sequence"/>
</dbReference>
<comment type="caution">
    <text evidence="4">The sequence shown here is derived from an EMBL/GenBank/DDBJ whole genome shotgun (WGS) entry which is preliminary data.</text>
</comment>
<keyword evidence="1" id="KW-1015">Disulfide bond</keyword>
<dbReference type="InterPro" id="IPR008139">
    <property type="entry name" value="SaposinB_dom"/>
</dbReference>
<dbReference type="PROSITE" id="PS50015">
    <property type="entry name" value="SAP_B"/>
    <property type="match status" value="1"/>
</dbReference>
<dbReference type="EMBL" id="JAZGQO010000007">
    <property type="protein sequence ID" value="KAK6183655.1"/>
    <property type="molecule type" value="Genomic_DNA"/>
</dbReference>
<gene>
    <name evidence="4" type="ORF">SNE40_011089</name>
</gene>
<dbReference type="SUPFAM" id="SSF47862">
    <property type="entry name" value="Saposin"/>
    <property type="match status" value="1"/>
</dbReference>
<evidence type="ECO:0000313" key="5">
    <source>
        <dbReference type="Proteomes" id="UP001347796"/>
    </source>
</evidence>
<dbReference type="AlphaFoldDB" id="A0AAN8JVN0"/>
<reference evidence="4 5" key="1">
    <citation type="submission" date="2024-01" db="EMBL/GenBank/DDBJ databases">
        <title>The genome of the rayed Mediterranean limpet Patella caerulea (Linnaeus, 1758).</title>
        <authorList>
            <person name="Anh-Thu Weber A."/>
            <person name="Halstead-Nussloch G."/>
        </authorList>
    </citation>
    <scope>NUCLEOTIDE SEQUENCE [LARGE SCALE GENOMIC DNA]</scope>
    <source>
        <strain evidence="4">AATW-2023a</strain>
        <tissue evidence="4">Whole specimen</tissue>
    </source>
</reference>
<name>A0AAN8JVN0_PATCE</name>
<proteinExistence type="predicted"/>
<feature type="signal peptide" evidence="2">
    <location>
        <begin position="1"/>
        <end position="17"/>
    </location>
</feature>
<evidence type="ECO:0000259" key="3">
    <source>
        <dbReference type="PROSITE" id="PS50015"/>
    </source>
</evidence>
<sequence>MAPLMILVLVGLASVQGFNYQPQKTVLSKETIEVLRMVVNATGQISEDKTCDDCKKFLGDLKTVLGTPEFAAAVAERLCGYVIVGKEVCVTFGTTLNEYVFGYVAQIYQPDLACGLLAFCLPTPPNNRAEGSGW</sequence>
<evidence type="ECO:0000313" key="4">
    <source>
        <dbReference type="EMBL" id="KAK6183655.1"/>
    </source>
</evidence>
<evidence type="ECO:0000256" key="2">
    <source>
        <dbReference type="SAM" id="SignalP"/>
    </source>
</evidence>
<dbReference type="Gene3D" id="1.10.225.10">
    <property type="entry name" value="Saposin-like"/>
    <property type="match status" value="1"/>
</dbReference>
<keyword evidence="2" id="KW-0732">Signal</keyword>
<keyword evidence="5" id="KW-1185">Reference proteome</keyword>
<evidence type="ECO:0000256" key="1">
    <source>
        <dbReference type="ARBA" id="ARBA00023157"/>
    </source>
</evidence>
<dbReference type="InterPro" id="IPR011001">
    <property type="entry name" value="Saposin-like"/>
</dbReference>